<evidence type="ECO:0000256" key="9">
    <source>
        <dbReference type="RuleBase" id="RU365093"/>
    </source>
</evidence>
<evidence type="ECO:0000256" key="6">
    <source>
        <dbReference type="ARBA" id="ARBA00022692"/>
    </source>
</evidence>
<dbReference type="RefSeq" id="WP_085936221.1">
    <property type="nucleotide sequence ID" value="NZ_FUWJ01000007.1"/>
</dbReference>
<keyword evidence="3 9" id="KW-0813">Transport</keyword>
<dbReference type="InterPro" id="IPR058781">
    <property type="entry name" value="HH_AprE-like"/>
</dbReference>
<protein>
    <recommendedName>
        <fullName evidence="9">Membrane fusion protein (MFP) family protein</fullName>
    </recommendedName>
</protein>
<comment type="subcellular location">
    <subcellularLocation>
        <location evidence="1 9">Cell inner membrane</location>
        <topology evidence="1 9">Single-pass membrane protein</topology>
    </subcellularLocation>
</comment>
<evidence type="ECO:0000256" key="10">
    <source>
        <dbReference type="SAM" id="Coils"/>
    </source>
</evidence>
<dbReference type="Gene3D" id="2.40.50.100">
    <property type="match status" value="1"/>
</dbReference>
<keyword evidence="10" id="KW-0175">Coiled coil</keyword>
<dbReference type="Pfam" id="PF26002">
    <property type="entry name" value="Beta-barrel_AprE"/>
    <property type="match status" value="1"/>
</dbReference>
<dbReference type="AlphaFoldDB" id="A0A1T4SCF9"/>
<dbReference type="InterPro" id="IPR058982">
    <property type="entry name" value="Beta-barrel_AprE"/>
</dbReference>
<keyword evidence="5 9" id="KW-0997">Cell inner membrane</keyword>
<evidence type="ECO:0000313" key="14">
    <source>
        <dbReference type="EMBL" id="SKA25806.1"/>
    </source>
</evidence>
<feature type="region of interest" description="Disordered" evidence="11">
    <location>
        <begin position="395"/>
        <end position="415"/>
    </location>
</feature>
<dbReference type="PANTHER" id="PTHR30386">
    <property type="entry name" value="MEMBRANE FUSION SUBUNIT OF EMRAB-TOLC MULTIDRUG EFFLUX PUMP"/>
    <property type="match status" value="1"/>
</dbReference>
<name>A0A1T4SCF9_9HYPH</name>
<evidence type="ECO:0000259" key="13">
    <source>
        <dbReference type="Pfam" id="PF26002"/>
    </source>
</evidence>
<feature type="transmembrane region" description="Helical" evidence="9">
    <location>
        <begin position="42"/>
        <end position="69"/>
    </location>
</feature>
<keyword evidence="6 9" id="KW-0812">Transmembrane</keyword>
<dbReference type="STRING" id="225324.SAMN02745126_04571"/>
<dbReference type="Gene3D" id="2.40.30.170">
    <property type="match status" value="1"/>
</dbReference>
<dbReference type="GO" id="GO:0009306">
    <property type="term" value="P:protein secretion"/>
    <property type="evidence" value="ECO:0007669"/>
    <property type="project" value="InterPro"/>
</dbReference>
<comment type="similarity">
    <text evidence="2 9">Belongs to the membrane fusion protein (MFP) (TC 8.A.1) family.</text>
</comment>
<evidence type="ECO:0000259" key="12">
    <source>
        <dbReference type="Pfam" id="PF25994"/>
    </source>
</evidence>
<keyword evidence="7 9" id="KW-1133">Transmembrane helix</keyword>
<dbReference type="PRINTS" id="PR01490">
    <property type="entry name" value="RTXTOXIND"/>
</dbReference>
<evidence type="ECO:0000256" key="4">
    <source>
        <dbReference type="ARBA" id="ARBA00022475"/>
    </source>
</evidence>
<dbReference type="NCBIfam" id="TIGR01843">
    <property type="entry name" value="type_I_hlyD"/>
    <property type="match status" value="1"/>
</dbReference>
<accession>A0A1T4SCF9</accession>
<dbReference type="EMBL" id="FUWJ01000007">
    <property type="protein sequence ID" value="SKA25806.1"/>
    <property type="molecule type" value="Genomic_DNA"/>
</dbReference>
<keyword evidence="4 9" id="KW-1003">Cell membrane</keyword>
<evidence type="ECO:0000313" key="15">
    <source>
        <dbReference type="Proteomes" id="UP000190092"/>
    </source>
</evidence>
<dbReference type="PANTHER" id="PTHR30386:SF27">
    <property type="entry name" value="MEMBRANE FUSION PROTEIN (MFP) FAMILY PROTEIN"/>
    <property type="match status" value="1"/>
</dbReference>
<keyword evidence="15" id="KW-1185">Reference proteome</keyword>
<keyword evidence="8 9" id="KW-0472">Membrane</keyword>
<evidence type="ECO:0000256" key="2">
    <source>
        <dbReference type="ARBA" id="ARBA00009477"/>
    </source>
</evidence>
<dbReference type="OrthoDB" id="9810980at2"/>
<organism evidence="14 15">
    <name type="scientific">Enhydrobacter aerosaccus</name>
    <dbReference type="NCBI Taxonomy" id="225324"/>
    <lineage>
        <taxon>Bacteria</taxon>
        <taxon>Pseudomonadati</taxon>
        <taxon>Pseudomonadota</taxon>
        <taxon>Alphaproteobacteria</taxon>
        <taxon>Hyphomicrobiales</taxon>
        <taxon>Enhydrobacter</taxon>
    </lineage>
</organism>
<evidence type="ECO:0000256" key="8">
    <source>
        <dbReference type="ARBA" id="ARBA00023136"/>
    </source>
</evidence>
<evidence type="ECO:0000256" key="5">
    <source>
        <dbReference type="ARBA" id="ARBA00022519"/>
    </source>
</evidence>
<evidence type="ECO:0000256" key="11">
    <source>
        <dbReference type="SAM" id="MobiDB-lite"/>
    </source>
</evidence>
<dbReference type="Proteomes" id="UP000190092">
    <property type="component" value="Unassembled WGS sequence"/>
</dbReference>
<sequence length="477" mass="51799">MTAAKVDDAPPPRLRRRRNHEVAFLPAALEIVETPPSPIGRAIGGVIIAFFAAAILWASVSTIDIIAVAPGKIMPSGSTKTIQPLESGIVRAIHVEDGRTVKAGDILIELDSTVSDADRSRNKADLEAAQVDAARLRAELSDTPDPLAAFNPPTDADPTLVATQRQLLASEIAERRAKSTAVDNQKLQKEKEVSTIAATIAKIEATLPILRQRYDIRRTLMEKDLGSKLLYLQEQQDLVNGEHDLQVQKSRYAEAVAALAAITATRDQVDAEFRHKISDELSKAEQKVAALTQDLVKSVQRTKERSLIAPIDGVVQELAVHTVGGIVTPAQTLLVLVPIDRKLEVVATIANQDIGFVEVGQPAEIKVRTFDFTKYGLIHGVVQSVSLDAVRPDAVRDMPGGKSPDSVTTGGSDPSTKELAYIGRISLDRTQMKIEDKIVNLAPGMAVTVEIVTGKRSIISYLLSPLVRYEHDNMRER</sequence>
<feature type="domain" description="AprE-like beta-barrel" evidence="13">
    <location>
        <begin position="344"/>
        <end position="392"/>
    </location>
</feature>
<dbReference type="InterPro" id="IPR010129">
    <property type="entry name" value="T1SS_HlyD"/>
</dbReference>
<dbReference type="PROSITE" id="PS00543">
    <property type="entry name" value="HLYD_FAMILY"/>
    <property type="match status" value="1"/>
</dbReference>
<feature type="domain" description="AprE-like long alpha-helical hairpin" evidence="12">
    <location>
        <begin position="116"/>
        <end position="298"/>
    </location>
</feature>
<proteinExistence type="inferred from homology"/>
<dbReference type="GO" id="GO:0005886">
    <property type="term" value="C:plasma membrane"/>
    <property type="evidence" value="ECO:0007669"/>
    <property type="project" value="UniProtKB-SubCell"/>
</dbReference>
<reference evidence="15" key="1">
    <citation type="submission" date="2017-02" db="EMBL/GenBank/DDBJ databases">
        <authorList>
            <person name="Varghese N."/>
            <person name="Submissions S."/>
        </authorList>
    </citation>
    <scope>NUCLEOTIDE SEQUENCE [LARGE SCALE GENOMIC DNA]</scope>
    <source>
        <strain evidence="15">ATCC 27094</strain>
    </source>
</reference>
<feature type="coiled-coil region" evidence="10">
    <location>
        <begin position="274"/>
        <end position="301"/>
    </location>
</feature>
<gene>
    <name evidence="14" type="ORF">SAMN02745126_04571</name>
</gene>
<dbReference type="InterPro" id="IPR050739">
    <property type="entry name" value="MFP"/>
</dbReference>
<evidence type="ECO:0000256" key="3">
    <source>
        <dbReference type="ARBA" id="ARBA00022448"/>
    </source>
</evidence>
<evidence type="ECO:0000256" key="1">
    <source>
        <dbReference type="ARBA" id="ARBA00004377"/>
    </source>
</evidence>
<dbReference type="Pfam" id="PF25994">
    <property type="entry name" value="HH_AprE"/>
    <property type="match status" value="1"/>
</dbReference>
<evidence type="ECO:0000256" key="7">
    <source>
        <dbReference type="ARBA" id="ARBA00022989"/>
    </source>
</evidence>
<feature type="compositionally biased region" description="Polar residues" evidence="11">
    <location>
        <begin position="405"/>
        <end position="414"/>
    </location>
</feature>
<dbReference type="InterPro" id="IPR006144">
    <property type="entry name" value="Secretion_HlyD_CS"/>
</dbReference>
<dbReference type="SUPFAM" id="SSF111369">
    <property type="entry name" value="HlyD-like secretion proteins"/>
    <property type="match status" value="1"/>
</dbReference>